<dbReference type="GO" id="GO:0005829">
    <property type="term" value="C:cytosol"/>
    <property type="evidence" value="ECO:0007669"/>
    <property type="project" value="TreeGrafter"/>
</dbReference>
<dbReference type="GO" id="GO:0006412">
    <property type="term" value="P:translation"/>
    <property type="evidence" value="ECO:0007669"/>
    <property type="project" value="TreeGrafter"/>
</dbReference>
<accession>A0A3D8IQA4</accession>
<protein>
    <recommendedName>
        <fullName evidence="3">Ribosome maturation factor RimP</fullName>
    </recommendedName>
</protein>
<reference evidence="5 6" key="1">
    <citation type="submission" date="2018-04" db="EMBL/GenBank/DDBJ databases">
        <title>Novel Campyloabacter and Helicobacter Species and Strains.</title>
        <authorList>
            <person name="Mannion A.J."/>
            <person name="Shen Z."/>
            <person name="Fox J.G."/>
        </authorList>
    </citation>
    <scope>NUCLEOTIDE SEQUENCE [LARGE SCALE GENOMIC DNA]</scope>
    <source>
        <strain evidence="5 6">MIT 17-337</strain>
    </source>
</reference>
<evidence type="ECO:0000256" key="3">
    <source>
        <dbReference type="HAMAP-Rule" id="MF_01077"/>
    </source>
</evidence>
<dbReference type="Pfam" id="PF02576">
    <property type="entry name" value="RimP_N"/>
    <property type="match status" value="1"/>
</dbReference>
<comment type="function">
    <text evidence="3">Required for maturation of 30S ribosomal subunits.</text>
</comment>
<evidence type="ECO:0000313" key="6">
    <source>
        <dbReference type="Proteomes" id="UP000256379"/>
    </source>
</evidence>
<evidence type="ECO:0000256" key="2">
    <source>
        <dbReference type="ARBA" id="ARBA00022517"/>
    </source>
</evidence>
<dbReference type="InterPro" id="IPR035956">
    <property type="entry name" value="RimP_N_sf"/>
</dbReference>
<gene>
    <name evidence="3" type="primary">rimP</name>
    <name evidence="5" type="ORF">CQA53_02180</name>
</gene>
<dbReference type="EMBL" id="NXLQ01000002">
    <property type="protein sequence ID" value="RDU67086.1"/>
    <property type="molecule type" value="Genomic_DNA"/>
</dbReference>
<keyword evidence="6" id="KW-1185">Reference proteome</keyword>
<organism evidence="5 6">
    <name type="scientific">Helicobacter didelphidarum</name>
    <dbReference type="NCBI Taxonomy" id="2040648"/>
    <lineage>
        <taxon>Bacteria</taxon>
        <taxon>Pseudomonadati</taxon>
        <taxon>Campylobacterota</taxon>
        <taxon>Epsilonproteobacteria</taxon>
        <taxon>Campylobacterales</taxon>
        <taxon>Helicobacteraceae</taxon>
        <taxon>Helicobacter</taxon>
    </lineage>
</organism>
<keyword evidence="1 3" id="KW-0963">Cytoplasm</keyword>
<dbReference type="HAMAP" id="MF_01077">
    <property type="entry name" value="RimP"/>
    <property type="match status" value="1"/>
</dbReference>
<dbReference type="RefSeq" id="WP_115542382.1">
    <property type="nucleotide sequence ID" value="NZ_NXLQ01000002.1"/>
</dbReference>
<dbReference type="AlphaFoldDB" id="A0A3D8IQA4"/>
<dbReference type="OrthoDB" id="9805006at2"/>
<proteinExistence type="inferred from homology"/>
<feature type="domain" description="Ribosome maturation factor RimP N-terminal" evidence="4">
    <location>
        <begin position="10"/>
        <end position="81"/>
    </location>
</feature>
<keyword evidence="2 3" id="KW-0690">Ribosome biogenesis</keyword>
<dbReference type="PANTHER" id="PTHR33867">
    <property type="entry name" value="RIBOSOME MATURATION FACTOR RIMP"/>
    <property type="match status" value="1"/>
</dbReference>
<comment type="subcellular location">
    <subcellularLocation>
        <location evidence="3">Cytoplasm</location>
    </subcellularLocation>
</comment>
<evidence type="ECO:0000259" key="4">
    <source>
        <dbReference type="Pfam" id="PF02576"/>
    </source>
</evidence>
<dbReference type="InterPro" id="IPR028989">
    <property type="entry name" value="RimP_N"/>
</dbReference>
<dbReference type="PANTHER" id="PTHR33867:SF1">
    <property type="entry name" value="RIBOSOME MATURATION FACTOR RIMP"/>
    <property type="match status" value="1"/>
</dbReference>
<name>A0A3D8IQA4_9HELI</name>
<sequence length="181" mass="20762">MISNELYNQLETLIQAKDMGLYDVEFLRENDSLLLRISLFKQGGVSLEDCELISSLISPVLDVELENMESYFLEVSSPGLERVLKKPAHFLYSIGDIIEVRLMDKTVIRGILMNYQHEIIEIQITQENLPRKKIKSSGVVDSKKNLSIQAQDSLVQIEHIALKDCKKVKTLFDWDSAFRQS</sequence>
<comment type="similarity">
    <text evidence="3">Belongs to the RimP family.</text>
</comment>
<dbReference type="Proteomes" id="UP000256379">
    <property type="component" value="Unassembled WGS sequence"/>
</dbReference>
<dbReference type="InterPro" id="IPR003728">
    <property type="entry name" value="Ribosome_maturation_RimP"/>
</dbReference>
<dbReference type="SUPFAM" id="SSF75420">
    <property type="entry name" value="YhbC-like, N-terminal domain"/>
    <property type="match status" value="1"/>
</dbReference>
<comment type="caution">
    <text evidence="5">The sequence shown here is derived from an EMBL/GenBank/DDBJ whole genome shotgun (WGS) entry which is preliminary data.</text>
</comment>
<dbReference type="GO" id="GO:0000028">
    <property type="term" value="P:ribosomal small subunit assembly"/>
    <property type="evidence" value="ECO:0007669"/>
    <property type="project" value="TreeGrafter"/>
</dbReference>
<evidence type="ECO:0000256" key="1">
    <source>
        <dbReference type="ARBA" id="ARBA00022490"/>
    </source>
</evidence>
<dbReference type="Gene3D" id="3.30.300.70">
    <property type="entry name" value="RimP-like superfamily, N-terminal"/>
    <property type="match status" value="1"/>
</dbReference>
<evidence type="ECO:0000313" key="5">
    <source>
        <dbReference type="EMBL" id="RDU67086.1"/>
    </source>
</evidence>